<dbReference type="InterPro" id="IPR000086">
    <property type="entry name" value="NUDIX_hydrolase_dom"/>
</dbReference>
<dbReference type="InParanoid" id="A0A7G1G346"/>
<dbReference type="AlphaFoldDB" id="A0A7G1G346"/>
<evidence type="ECO:0000256" key="1">
    <source>
        <dbReference type="ARBA" id="ARBA00022801"/>
    </source>
</evidence>
<proteinExistence type="predicted"/>
<keyword evidence="4" id="KW-1185">Reference proteome</keyword>
<evidence type="ECO:0000259" key="2">
    <source>
        <dbReference type="PROSITE" id="PS51462"/>
    </source>
</evidence>
<dbReference type="Gene3D" id="3.90.79.10">
    <property type="entry name" value="Nucleoside Triphosphate Pyrophosphohydrolase"/>
    <property type="match status" value="1"/>
</dbReference>
<gene>
    <name evidence="3" type="ORF">OSSY52_05360</name>
</gene>
<sequence length="161" mass="19340">MKYTTLCFIKKEDSILMLNREKKVWMGMWNVLGGKGIENEKPEECAIREIYEESGIKVKNISYHGMVTWEHNKIKFIDEPMYIFFSEIDKNYELKTPLKTPEGILDWKKIDWILNKDNIGVIKNIPIFLKDILYENKIFKYHFIWKNNTLKDYSKKACEMN</sequence>
<evidence type="ECO:0000313" key="3">
    <source>
        <dbReference type="EMBL" id="BBE30395.1"/>
    </source>
</evidence>
<dbReference type="RefSeq" id="WP_190615501.1">
    <property type="nucleotide sequence ID" value="NZ_AP018712.1"/>
</dbReference>
<evidence type="ECO:0000313" key="4">
    <source>
        <dbReference type="Proteomes" id="UP000516361"/>
    </source>
</evidence>
<reference evidence="3 4" key="1">
    <citation type="submission" date="2018-06" db="EMBL/GenBank/DDBJ databases">
        <title>Genome sequencing of Oceanotoga sp. sy52.</title>
        <authorList>
            <person name="Mori K."/>
        </authorList>
    </citation>
    <scope>NUCLEOTIDE SEQUENCE [LARGE SCALE GENOMIC DNA]</scope>
    <source>
        <strain evidence="4">sy52</strain>
    </source>
</reference>
<dbReference type="PROSITE" id="PS00893">
    <property type="entry name" value="NUDIX_BOX"/>
    <property type="match status" value="1"/>
</dbReference>
<dbReference type="CDD" id="cd18886">
    <property type="entry name" value="NUDIX_MutT_Nudt1"/>
    <property type="match status" value="1"/>
</dbReference>
<dbReference type="Pfam" id="PF00293">
    <property type="entry name" value="NUDIX"/>
    <property type="match status" value="1"/>
</dbReference>
<dbReference type="KEGG" id="ocy:OSSY52_05360"/>
<feature type="domain" description="Nudix hydrolase" evidence="2">
    <location>
        <begin position="1"/>
        <end position="134"/>
    </location>
</feature>
<dbReference type="InterPro" id="IPR015797">
    <property type="entry name" value="NUDIX_hydrolase-like_dom_sf"/>
</dbReference>
<accession>A0A7G1G346</accession>
<dbReference type="PROSITE" id="PS51462">
    <property type="entry name" value="NUDIX"/>
    <property type="match status" value="1"/>
</dbReference>
<dbReference type="PANTHER" id="PTHR43222">
    <property type="entry name" value="NUDIX HYDROLASE 23"/>
    <property type="match status" value="1"/>
</dbReference>
<name>A0A7G1G346_9BACT</name>
<dbReference type="EMBL" id="AP018712">
    <property type="protein sequence ID" value="BBE30395.1"/>
    <property type="molecule type" value="Genomic_DNA"/>
</dbReference>
<dbReference type="Proteomes" id="UP000516361">
    <property type="component" value="Chromosome"/>
</dbReference>
<protein>
    <submittedName>
        <fullName evidence="3">7,8-dihydro-8-oxoguanine triphosphatase</fullName>
    </submittedName>
</protein>
<dbReference type="PANTHER" id="PTHR43222:SF2">
    <property type="entry name" value="NUDIX HYDROLASE 23, CHLOROPLASTIC"/>
    <property type="match status" value="1"/>
</dbReference>
<keyword evidence="1" id="KW-0378">Hydrolase</keyword>
<dbReference type="GO" id="GO:0016787">
    <property type="term" value="F:hydrolase activity"/>
    <property type="evidence" value="ECO:0007669"/>
    <property type="project" value="UniProtKB-KW"/>
</dbReference>
<dbReference type="SUPFAM" id="SSF55811">
    <property type="entry name" value="Nudix"/>
    <property type="match status" value="1"/>
</dbReference>
<dbReference type="InterPro" id="IPR020084">
    <property type="entry name" value="NUDIX_hydrolase_CS"/>
</dbReference>
<organism evidence="3 4">
    <name type="scientific">Tepiditoga spiralis</name>
    <dbReference type="NCBI Taxonomy" id="2108365"/>
    <lineage>
        <taxon>Bacteria</taxon>
        <taxon>Thermotogati</taxon>
        <taxon>Thermotogota</taxon>
        <taxon>Thermotogae</taxon>
        <taxon>Petrotogales</taxon>
        <taxon>Petrotogaceae</taxon>
        <taxon>Tepiditoga</taxon>
    </lineage>
</organism>